<dbReference type="InterPro" id="IPR036890">
    <property type="entry name" value="HATPase_C_sf"/>
</dbReference>
<keyword evidence="1" id="KW-0808">Transferase</keyword>
<sequence length="139" mass="15131">MPEQVVRRWSRHPRQVGRARAELRTVLASWGLVPVTDTALLVLSELLTNAGRHARVSPGREIETRFVRLPDGVRIEVHDASSVRPVRREPAPEACEGRGLFLVAAVADRWGAADRNGPGKAVWAECMLPSQTGGGPDAV</sequence>
<keyword evidence="3" id="KW-0067">ATP-binding</keyword>
<dbReference type="Pfam" id="PF13581">
    <property type="entry name" value="HATPase_c_2"/>
    <property type="match status" value="1"/>
</dbReference>
<feature type="domain" description="Histidine kinase/HSP90-like ATPase" evidence="2">
    <location>
        <begin position="12"/>
        <end position="124"/>
    </location>
</feature>
<evidence type="ECO:0000259" key="2">
    <source>
        <dbReference type="Pfam" id="PF13581"/>
    </source>
</evidence>
<keyword evidence="3" id="KW-0547">Nucleotide-binding</keyword>
<dbReference type="GO" id="GO:0005524">
    <property type="term" value="F:ATP binding"/>
    <property type="evidence" value="ECO:0007669"/>
    <property type="project" value="UniProtKB-KW"/>
</dbReference>
<evidence type="ECO:0000313" key="3">
    <source>
        <dbReference type="EMBL" id="WTW71197.1"/>
    </source>
</evidence>
<dbReference type="PANTHER" id="PTHR35526:SF3">
    <property type="entry name" value="ANTI-SIGMA-F FACTOR RSBW"/>
    <property type="match status" value="1"/>
</dbReference>
<dbReference type="AlphaFoldDB" id="A0AAU2VUE9"/>
<protein>
    <submittedName>
        <fullName evidence="3">ATP-binding protein</fullName>
    </submittedName>
</protein>
<dbReference type="GO" id="GO:0004674">
    <property type="term" value="F:protein serine/threonine kinase activity"/>
    <property type="evidence" value="ECO:0007669"/>
    <property type="project" value="UniProtKB-KW"/>
</dbReference>
<dbReference type="PANTHER" id="PTHR35526">
    <property type="entry name" value="ANTI-SIGMA-F FACTOR RSBW-RELATED"/>
    <property type="match status" value="1"/>
</dbReference>
<keyword evidence="1" id="KW-0723">Serine/threonine-protein kinase</keyword>
<dbReference type="CDD" id="cd16936">
    <property type="entry name" value="HATPase_RsbW-like"/>
    <property type="match status" value="1"/>
</dbReference>
<name>A0AAU2VUE9_9ACTN</name>
<dbReference type="InterPro" id="IPR003594">
    <property type="entry name" value="HATPase_dom"/>
</dbReference>
<organism evidence="3">
    <name type="scientific">Streptomyces sp. NBC_00008</name>
    <dbReference type="NCBI Taxonomy" id="2903610"/>
    <lineage>
        <taxon>Bacteria</taxon>
        <taxon>Bacillati</taxon>
        <taxon>Actinomycetota</taxon>
        <taxon>Actinomycetes</taxon>
        <taxon>Kitasatosporales</taxon>
        <taxon>Streptomycetaceae</taxon>
        <taxon>Streptomyces</taxon>
    </lineage>
</organism>
<dbReference type="Gene3D" id="3.30.565.10">
    <property type="entry name" value="Histidine kinase-like ATPase, C-terminal domain"/>
    <property type="match status" value="1"/>
</dbReference>
<keyword evidence="1" id="KW-0418">Kinase</keyword>
<accession>A0AAU2VUE9</accession>
<reference evidence="3" key="1">
    <citation type="submission" date="2022-10" db="EMBL/GenBank/DDBJ databases">
        <title>The complete genomes of actinobacterial strains from the NBC collection.</title>
        <authorList>
            <person name="Joergensen T.S."/>
            <person name="Alvarez Arevalo M."/>
            <person name="Sterndorff E.B."/>
            <person name="Faurdal D."/>
            <person name="Vuksanovic O."/>
            <person name="Mourched A.-S."/>
            <person name="Charusanti P."/>
            <person name="Shaw S."/>
            <person name="Blin K."/>
            <person name="Weber T."/>
        </authorList>
    </citation>
    <scope>NUCLEOTIDE SEQUENCE</scope>
    <source>
        <strain evidence="3">NBC_00008</strain>
    </source>
</reference>
<dbReference type="EMBL" id="CP108313">
    <property type="protein sequence ID" value="WTW71197.1"/>
    <property type="molecule type" value="Genomic_DNA"/>
</dbReference>
<proteinExistence type="predicted"/>
<evidence type="ECO:0000256" key="1">
    <source>
        <dbReference type="ARBA" id="ARBA00022527"/>
    </source>
</evidence>
<dbReference type="SUPFAM" id="SSF55874">
    <property type="entry name" value="ATPase domain of HSP90 chaperone/DNA topoisomerase II/histidine kinase"/>
    <property type="match status" value="1"/>
</dbReference>
<gene>
    <name evidence="3" type="ORF">OG398_24470</name>
</gene>
<dbReference type="InterPro" id="IPR050267">
    <property type="entry name" value="Anti-sigma-factor_SerPK"/>
</dbReference>